<gene>
    <name evidence="1" type="ORF">BN1051_03056</name>
</gene>
<organism evidence="1">
    <name type="scientific">Arthrobacter saudimassiliensis</name>
    <dbReference type="NCBI Taxonomy" id="1461584"/>
    <lineage>
        <taxon>Bacteria</taxon>
        <taxon>Bacillati</taxon>
        <taxon>Actinomycetota</taxon>
        <taxon>Actinomycetes</taxon>
        <taxon>Micrococcales</taxon>
        <taxon>Micrococcaceae</taxon>
        <taxon>Arthrobacter</taxon>
    </lineage>
</organism>
<reference evidence="1" key="1">
    <citation type="submission" date="2014-07" db="EMBL/GenBank/DDBJ databases">
        <authorList>
            <person name="Urmite Genomes Urmite Genomes"/>
        </authorList>
    </citation>
    <scope>NUCLEOTIDE SEQUENCE</scope>
    <source>
        <strain evidence="1">11W110_air</strain>
    </source>
</reference>
<name>A0A078MTZ3_9MICC</name>
<evidence type="ECO:0000313" key="1">
    <source>
        <dbReference type="EMBL" id="CEA09684.1"/>
    </source>
</evidence>
<dbReference type="PATRIC" id="fig|1461584.3.peg.3031"/>
<proteinExistence type="predicted"/>
<dbReference type="EMBL" id="LN483072">
    <property type="protein sequence ID" value="CEA09684.1"/>
    <property type="molecule type" value="Genomic_DNA"/>
</dbReference>
<protein>
    <submittedName>
        <fullName evidence="1">Uncharacterized protein</fullName>
    </submittedName>
</protein>
<dbReference type="AlphaFoldDB" id="A0A078MTZ3"/>
<accession>A0A078MTZ3</accession>
<sequence length="498" mass="56380">MAAIVGKSFDSDVFNRPVYGAGWTHEKVADFVESRKSAQVVVNGHTCPTFSFLAWYFATHIVLSYRQGEHWRLYLIDEMGLVTDARYTGDRQGLEDFRHAYLWGRPEDALKRPELQILAGPASTPADSWELRAKTCLEQLQNWKQQHTHTSLPVPAPQGPALSAADLDLAVPSKPAEIVLARATSRKHRYEIRYPLDSDPTTLEATCTVDGTPQRFTNPITGLEEGMHAPAADWAQWILTDSAETAGATVPKLWEVDEPEAELYRISNNIVRYEEHEVATSHFRTSTELQAWLRASLGNHNVPLLVRTLDDIHLVLDLDRMPMYQKNVFNRSEGKDPRVSYAPRIFHPWKGLENWREPTTGQCPHYPRLQTVMDGRELQAYTATNCLNFESLQNDLLPDDAPSGPNSWFIIGVEQGLHSPTCIVFPAADSILSVTTDNDGATALITARDYPTRNDELHREAAFRNRWSQWLDEDHPLTPEEIQAGLESLKRLIEEQRP</sequence>